<accession>A0A804PC35</accession>
<dbReference type="PANTHER" id="PTHR33087:SF31">
    <property type="entry name" value="OS06G0482850 PROTEIN"/>
    <property type="match status" value="1"/>
</dbReference>
<feature type="region of interest" description="Disordered" evidence="1">
    <location>
        <begin position="513"/>
        <end position="625"/>
    </location>
</feature>
<dbReference type="GO" id="GO:0003676">
    <property type="term" value="F:nucleic acid binding"/>
    <property type="evidence" value="ECO:0007669"/>
    <property type="project" value="InterPro"/>
</dbReference>
<feature type="compositionally biased region" description="Basic and acidic residues" evidence="1">
    <location>
        <begin position="606"/>
        <end position="621"/>
    </location>
</feature>
<dbReference type="AlphaFoldDB" id="A0A804PC35"/>
<dbReference type="GO" id="GO:0008270">
    <property type="term" value="F:zinc ion binding"/>
    <property type="evidence" value="ECO:0007669"/>
    <property type="project" value="InterPro"/>
</dbReference>
<name>A0A804PC35_MAIZE</name>
<dbReference type="FunCoup" id="A0A804PC35">
    <property type="interactions" value="126"/>
</dbReference>
<dbReference type="InterPro" id="IPR036875">
    <property type="entry name" value="Znf_CCHC_sf"/>
</dbReference>
<evidence type="ECO:0000259" key="2">
    <source>
        <dbReference type="SMART" id="SM00343"/>
    </source>
</evidence>
<dbReference type="EnsemblPlants" id="Zm00001eb223970_T001">
    <property type="protein sequence ID" value="Zm00001eb223970_P001"/>
    <property type="gene ID" value="Zm00001eb223970"/>
</dbReference>
<dbReference type="SMART" id="SM00343">
    <property type="entry name" value="ZnF_C2HC"/>
    <property type="match status" value="2"/>
</dbReference>
<feature type="region of interest" description="Disordered" evidence="1">
    <location>
        <begin position="254"/>
        <end position="276"/>
    </location>
</feature>
<feature type="compositionally biased region" description="Basic and acidic residues" evidence="1">
    <location>
        <begin position="513"/>
        <end position="522"/>
    </location>
</feature>
<evidence type="ECO:0000313" key="3">
    <source>
        <dbReference type="EnsemblPlants" id="Zm00001eb223970_P001"/>
    </source>
</evidence>
<dbReference type="PANTHER" id="PTHR33087">
    <property type="entry name" value="OS07G0539200 PROTEIN"/>
    <property type="match status" value="1"/>
</dbReference>
<dbReference type="Gramene" id="Zm00001eb223970_T001">
    <property type="protein sequence ID" value="Zm00001eb223970_P001"/>
    <property type="gene ID" value="Zm00001eb223970"/>
</dbReference>
<evidence type="ECO:0000313" key="4">
    <source>
        <dbReference type="Proteomes" id="UP000007305"/>
    </source>
</evidence>
<feature type="region of interest" description="Disordered" evidence="1">
    <location>
        <begin position="146"/>
        <end position="171"/>
    </location>
</feature>
<dbReference type="Proteomes" id="UP000007305">
    <property type="component" value="Chromosome 5"/>
</dbReference>
<sequence>MKPSRTFELYAIRGKRDMPPPPPPTPSPPPPPNPPPPPPIALPNPAAGQPQRASPSLFKHLFPHLAFPGDSIAPAAVGSRRTSAPNPAPSCHARPSLGLPVPDLRPGGGPGSRRAGSYAEAVMGGPTAFTRPQPLCFNSCPIGRRRSADPVPRHPSSRAAPRTSMAPLTANPEEDLGWHTVKAKYWWRRRPLSTRHDGLQSTNRPSIPLHLFNTRTTGRCFRCLAPNHRSSDCRNPVRCFGCRHYGHRLRDCKPPRGDRAAAPTSVQPVRSAGSQQRAQAASVTMVVLGDPCTRPDEETCIIPTSFDIEQEAKEWESTALVPWAFSLPQGAGVRQQKHCEAAHRRRCIKRNGVVLCLRPYRSLEHAIGAHFFYRVRICLEGVPRHAWLPDVVERLVGRSCSMQYIETDLLHPSDTRSINLWAWTRNPCKIPKRIGLIFTNRAVGDASSSWQVMDELPSKWQFGTAFQVLVHLDSMEDYTTAPSPLIGTAIPQFTSARHPFIWYWGKADGEPGPDRVYEHPSPPREAMASNDHGRGAGADAGRRRDRPRNAPRPGVTDDHPKPQLLRRRGGPDDDEEDGPGRHGHRRAVGWPQGSAWTRTRSRSPRRREFGRSSHGGGDGRRHQQLHVPVGFELKLPSLEELRARDNVGLQKMFATEAATLRTDLSHLLEDQVQRPVENLLAPARAWLHDAAVKQQQWLRQADDYITKACHLADRLNIATVPLLPGNRAGSSADTVPVSRAMGRILCAIPAHTSGGDGGPFIDHVDEMVVSMRELEIVTDSVVDVAADSGDAAAAACEVTAGCSKVVGSLVEPASDSEVVELPGSPREHRSTVAATGASQVPLPSPTQAIHGCFFSTPPLPLLKEAPPLPQQRRRRTYDMTKVRRSARLANRPAMPALKRAQIILCQRLGLTAEETNHNSVEQALKKYVAMFNTALPEPVTAALTSLLGIDDEHTEQLDEALIGLVGQGIDGINPMEGVPAAGGGGG</sequence>
<evidence type="ECO:0000256" key="1">
    <source>
        <dbReference type="SAM" id="MobiDB-lite"/>
    </source>
</evidence>
<feature type="compositionally biased region" description="Pro residues" evidence="1">
    <location>
        <begin position="19"/>
        <end position="42"/>
    </location>
</feature>
<reference evidence="3" key="3">
    <citation type="submission" date="2021-05" db="UniProtKB">
        <authorList>
            <consortium name="EnsemblPlants"/>
        </authorList>
    </citation>
    <scope>IDENTIFICATION</scope>
    <source>
        <strain evidence="3">cv. B73</strain>
    </source>
</reference>
<reference evidence="3" key="2">
    <citation type="submission" date="2019-07" db="EMBL/GenBank/DDBJ databases">
        <authorList>
            <person name="Seetharam A."/>
            <person name="Woodhouse M."/>
            <person name="Cannon E."/>
        </authorList>
    </citation>
    <scope>NUCLEOTIDE SEQUENCE [LARGE SCALE GENOMIC DNA]</scope>
    <source>
        <strain evidence="3">cv. B73</strain>
    </source>
</reference>
<dbReference type="InterPro" id="IPR001878">
    <property type="entry name" value="Znf_CCHC"/>
</dbReference>
<feature type="domain" description="CCHC-type" evidence="2">
    <location>
        <begin position="219"/>
        <end position="235"/>
    </location>
</feature>
<dbReference type="SUPFAM" id="SSF57756">
    <property type="entry name" value="Retrovirus zinc finger-like domains"/>
    <property type="match status" value="1"/>
</dbReference>
<dbReference type="InterPro" id="IPR053253">
    <property type="entry name" value="Sex_diff_modulator"/>
</dbReference>
<dbReference type="InParanoid" id="A0A804PC35"/>
<feature type="region of interest" description="Disordered" evidence="1">
    <location>
        <begin position="11"/>
        <end position="53"/>
    </location>
</feature>
<dbReference type="Gene3D" id="4.10.60.10">
    <property type="entry name" value="Zinc finger, CCHC-type"/>
    <property type="match status" value="1"/>
</dbReference>
<feature type="domain" description="CCHC-type" evidence="2">
    <location>
        <begin position="238"/>
        <end position="254"/>
    </location>
</feature>
<reference evidence="4" key="1">
    <citation type="journal article" date="2009" name="Science">
        <title>The B73 maize genome: complexity, diversity, and dynamics.</title>
        <authorList>
            <person name="Schnable P.S."/>
            <person name="Ware D."/>
            <person name="Fulton R.S."/>
            <person name="Stein J.C."/>
            <person name="Wei F."/>
            <person name="Pasternak S."/>
            <person name="Liang C."/>
            <person name="Zhang J."/>
            <person name="Fulton L."/>
            <person name="Graves T.A."/>
            <person name="Minx P."/>
            <person name="Reily A.D."/>
            <person name="Courtney L."/>
            <person name="Kruchowski S.S."/>
            <person name="Tomlinson C."/>
            <person name="Strong C."/>
            <person name="Delehaunty K."/>
            <person name="Fronick C."/>
            <person name="Courtney B."/>
            <person name="Rock S.M."/>
            <person name="Belter E."/>
            <person name="Du F."/>
            <person name="Kim K."/>
            <person name="Abbott R.M."/>
            <person name="Cotton M."/>
            <person name="Levy A."/>
            <person name="Marchetto P."/>
            <person name="Ochoa K."/>
            <person name="Jackson S.M."/>
            <person name="Gillam B."/>
            <person name="Chen W."/>
            <person name="Yan L."/>
            <person name="Higginbotham J."/>
            <person name="Cardenas M."/>
            <person name="Waligorski J."/>
            <person name="Applebaum E."/>
            <person name="Phelps L."/>
            <person name="Falcone J."/>
            <person name="Kanchi K."/>
            <person name="Thane T."/>
            <person name="Scimone A."/>
            <person name="Thane N."/>
            <person name="Henke J."/>
            <person name="Wang T."/>
            <person name="Ruppert J."/>
            <person name="Shah N."/>
            <person name="Rotter K."/>
            <person name="Hodges J."/>
            <person name="Ingenthron E."/>
            <person name="Cordes M."/>
            <person name="Kohlberg S."/>
            <person name="Sgro J."/>
            <person name="Delgado B."/>
            <person name="Mead K."/>
            <person name="Chinwalla A."/>
            <person name="Leonard S."/>
            <person name="Crouse K."/>
            <person name="Collura K."/>
            <person name="Kudrna D."/>
            <person name="Currie J."/>
            <person name="He R."/>
            <person name="Angelova A."/>
            <person name="Rajasekar S."/>
            <person name="Mueller T."/>
            <person name="Lomeli R."/>
            <person name="Scara G."/>
            <person name="Ko A."/>
            <person name="Delaney K."/>
            <person name="Wissotski M."/>
            <person name="Lopez G."/>
            <person name="Campos D."/>
            <person name="Braidotti M."/>
            <person name="Ashley E."/>
            <person name="Golser W."/>
            <person name="Kim H."/>
            <person name="Lee S."/>
            <person name="Lin J."/>
            <person name="Dujmic Z."/>
            <person name="Kim W."/>
            <person name="Talag J."/>
            <person name="Zuccolo A."/>
            <person name="Fan C."/>
            <person name="Sebastian A."/>
            <person name="Kramer M."/>
            <person name="Spiegel L."/>
            <person name="Nascimento L."/>
            <person name="Zutavern T."/>
            <person name="Miller B."/>
            <person name="Ambroise C."/>
            <person name="Muller S."/>
            <person name="Spooner W."/>
            <person name="Narechania A."/>
            <person name="Ren L."/>
            <person name="Wei S."/>
            <person name="Kumari S."/>
            <person name="Faga B."/>
            <person name="Levy M.J."/>
            <person name="McMahan L."/>
            <person name="Van Buren P."/>
            <person name="Vaughn M.W."/>
            <person name="Ying K."/>
            <person name="Yeh C.-T."/>
            <person name="Emrich S.J."/>
            <person name="Jia Y."/>
            <person name="Kalyanaraman A."/>
            <person name="Hsia A.-P."/>
            <person name="Barbazuk W.B."/>
            <person name="Baucom R.S."/>
            <person name="Brutnell T.P."/>
            <person name="Carpita N.C."/>
            <person name="Chaparro C."/>
            <person name="Chia J.-M."/>
            <person name="Deragon J.-M."/>
            <person name="Estill J.C."/>
            <person name="Fu Y."/>
            <person name="Jeddeloh J.A."/>
            <person name="Han Y."/>
            <person name="Lee H."/>
            <person name="Li P."/>
            <person name="Lisch D.R."/>
            <person name="Liu S."/>
            <person name="Liu Z."/>
            <person name="Nagel D.H."/>
            <person name="McCann M.C."/>
            <person name="SanMiguel P."/>
            <person name="Myers A.M."/>
            <person name="Nettleton D."/>
            <person name="Nguyen J."/>
            <person name="Penning B.W."/>
            <person name="Ponnala L."/>
            <person name="Schneider K.L."/>
            <person name="Schwartz D.C."/>
            <person name="Sharma A."/>
            <person name="Soderlund C."/>
            <person name="Springer N.M."/>
            <person name="Sun Q."/>
            <person name="Wang H."/>
            <person name="Waterman M."/>
            <person name="Westerman R."/>
            <person name="Wolfgruber T.K."/>
            <person name="Yang L."/>
            <person name="Yu Y."/>
            <person name="Zhang L."/>
            <person name="Zhou S."/>
            <person name="Zhu Q."/>
            <person name="Bennetzen J.L."/>
            <person name="Dawe R.K."/>
            <person name="Jiang J."/>
            <person name="Jiang N."/>
            <person name="Presting G.G."/>
            <person name="Wessler S.R."/>
            <person name="Aluru S."/>
            <person name="Martienssen R.A."/>
            <person name="Clifton S.W."/>
            <person name="McCombie W.R."/>
            <person name="Wing R.A."/>
            <person name="Wilson R.K."/>
        </authorList>
    </citation>
    <scope>NUCLEOTIDE SEQUENCE [LARGE SCALE GENOMIC DNA]</scope>
    <source>
        <strain evidence="4">cv. B73</strain>
    </source>
</reference>
<feature type="region of interest" description="Disordered" evidence="1">
    <location>
        <begin position="76"/>
        <end position="116"/>
    </location>
</feature>
<proteinExistence type="predicted"/>
<protein>
    <recommendedName>
        <fullName evidence="2">CCHC-type domain-containing protein</fullName>
    </recommendedName>
</protein>
<keyword evidence="4" id="KW-1185">Reference proteome</keyword>
<organism evidence="3 4">
    <name type="scientific">Zea mays</name>
    <name type="common">Maize</name>
    <dbReference type="NCBI Taxonomy" id="4577"/>
    <lineage>
        <taxon>Eukaryota</taxon>
        <taxon>Viridiplantae</taxon>
        <taxon>Streptophyta</taxon>
        <taxon>Embryophyta</taxon>
        <taxon>Tracheophyta</taxon>
        <taxon>Spermatophyta</taxon>
        <taxon>Magnoliopsida</taxon>
        <taxon>Liliopsida</taxon>
        <taxon>Poales</taxon>
        <taxon>Poaceae</taxon>
        <taxon>PACMAD clade</taxon>
        <taxon>Panicoideae</taxon>
        <taxon>Andropogonodae</taxon>
        <taxon>Andropogoneae</taxon>
        <taxon>Tripsacinae</taxon>
        <taxon>Zea</taxon>
    </lineage>
</organism>